<name>A0A813LKP3_POLGL</name>
<feature type="region of interest" description="Disordered" evidence="1">
    <location>
        <begin position="346"/>
        <end position="367"/>
    </location>
</feature>
<comment type="caution">
    <text evidence="2">The sequence shown here is derived from an EMBL/GenBank/DDBJ whole genome shotgun (WGS) entry which is preliminary data.</text>
</comment>
<evidence type="ECO:0000313" key="3">
    <source>
        <dbReference type="Proteomes" id="UP000626109"/>
    </source>
</evidence>
<gene>
    <name evidence="2" type="ORF">PGLA2088_LOCUS43930</name>
</gene>
<organism evidence="2 3">
    <name type="scientific">Polarella glacialis</name>
    <name type="common">Dinoflagellate</name>
    <dbReference type="NCBI Taxonomy" id="89957"/>
    <lineage>
        <taxon>Eukaryota</taxon>
        <taxon>Sar</taxon>
        <taxon>Alveolata</taxon>
        <taxon>Dinophyceae</taxon>
        <taxon>Suessiales</taxon>
        <taxon>Suessiaceae</taxon>
        <taxon>Polarella</taxon>
    </lineage>
</organism>
<evidence type="ECO:0000256" key="1">
    <source>
        <dbReference type="SAM" id="MobiDB-lite"/>
    </source>
</evidence>
<feature type="region of interest" description="Disordered" evidence="1">
    <location>
        <begin position="564"/>
        <end position="586"/>
    </location>
</feature>
<feature type="compositionally biased region" description="Low complexity" evidence="1">
    <location>
        <begin position="435"/>
        <end position="452"/>
    </location>
</feature>
<feature type="non-terminal residue" evidence="2">
    <location>
        <position position="586"/>
    </location>
</feature>
<dbReference type="EMBL" id="CAJNNW010034985">
    <property type="protein sequence ID" value="CAE8724985.1"/>
    <property type="molecule type" value="Genomic_DNA"/>
</dbReference>
<dbReference type="AlphaFoldDB" id="A0A813LKP3"/>
<reference evidence="2" key="1">
    <citation type="submission" date="2021-02" db="EMBL/GenBank/DDBJ databases">
        <authorList>
            <person name="Dougan E. K."/>
            <person name="Rhodes N."/>
            <person name="Thang M."/>
            <person name="Chan C."/>
        </authorList>
    </citation>
    <scope>NUCLEOTIDE SEQUENCE</scope>
</reference>
<sequence>DVLVVGSRGGQVVLPCIWRALGDAVPPAVVINGGCAMSLPGPPTVWPENAVTFLLIGGQDYFGQGAGPEEYMEKTRSLAPARSCSTAILFVSEMRHVPGAALLGPLLGLLVQAVLAWKAAPKRSAPVAQLQEMVALLSSRSFSGRLLFTASAGCWQELPFGPNLKLSAQPAGPNPKLSAQPARSICHSKSEGSLLRAPEKESGVGRRLLQPPGPQSSVATVAAQGPTKGGFVPSPTNTPRKVWFHPEASCSDERSEAATAAFRPTRRLAKMGTAHDLALELPAAAQERKAKLLGAAPAEGGAKRSEAKAVPRRGLQGVLSKPPVPSRSQAAADAVATPWVAFGEGSPAVGPATDSGAGDDDWGFDAFQSADGAAEPAVRCEEDSLSAAASTLELAADAGAVACDCSLPVRASASTDPRAETAEAADKHRRDVGPSATSESSTGEAAVAENSAAVEIPAPADLAETLNSATLVQQEPLVLAEPSTASEALAAGDPLVKDLVGSVGVLSAETHCGLGDSGRPTELGSTSAPASAAEQLELWTHRSGHTALVPADIAAEVEQAASEEISEVSSAEPMAATTTTLTTTAT</sequence>
<protein>
    <submittedName>
        <fullName evidence="2">Uncharacterized protein</fullName>
    </submittedName>
</protein>
<feature type="compositionally biased region" description="Basic and acidic residues" evidence="1">
    <location>
        <begin position="417"/>
        <end position="432"/>
    </location>
</feature>
<evidence type="ECO:0000313" key="2">
    <source>
        <dbReference type="EMBL" id="CAE8724985.1"/>
    </source>
</evidence>
<dbReference type="Proteomes" id="UP000626109">
    <property type="component" value="Unassembled WGS sequence"/>
</dbReference>
<feature type="region of interest" description="Disordered" evidence="1">
    <location>
        <begin position="411"/>
        <end position="452"/>
    </location>
</feature>
<feature type="region of interest" description="Disordered" evidence="1">
    <location>
        <begin position="295"/>
        <end position="332"/>
    </location>
</feature>
<accession>A0A813LKP3</accession>
<proteinExistence type="predicted"/>
<feature type="region of interest" description="Disordered" evidence="1">
    <location>
        <begin position="210"/>
        <end position="240"/>
    </location>
</feature>